<protein>
    <submittedName>
        <fullName evidence="1">Uncharacterized protein</fullName>
    </submittedName>
</protein>
<name>A0A835MY85_9ROSI</name>
<gene>
    <name evidence="1" type="ORF">SADUNF_Sadunf08G0148200</name>
</gene>
<keyword evidence="2" id="KW-1185">Reference proteome</keyword>
<organism evidence="1 2">
    <name type="scientific">Salix dunnii</name>
    <dbReference type="NCBI Taxonomy" id="1413687"/>
    <lineage>
        <taxon>Eukaryota</taxon>
        <taxon>Viridiplantae</taxon>
        <taxon>Streptophyta</taxon>
        <taxon>Embryophyta</taxon>
        <taxon>Tracheophyta</taxon>
        <taxon>Spermatophyta</taxon>
        <taxon>Magnoliopsida</taxon>
        <taxon>eudicotyledons</taxon>
        <taxon>Gunneridae</taxon>
        <taxon>Pentapetalae</taxon>
        <taxon>rosids</taxon>
        <taxon>fabids</taxon>
        <taxon>Malpighiales</taxon>
        <taxon>Salicaceae</taxon>
        <taxon>Saliceae</taxon>
        <taxon>Salix</taxon>
    </lineage>
</organism>
<evidence type="ECO:0000313" key="1">
    <source>
        <dbReference type="EMBL" id="KAF9677826.1"/>
    </source>
</evidence>
<accession>A0A835MY85</accession>
<evidence type="ECO:0000313" key="2">
    <source>
        <dbReference type="Proteomes" id="UP000657918"/>
    </source>
</evidence>
<dbReference type="EMBL" id="JADGMS010000008">
    <property type="protein sequence ID" value="KAF9677826.1"/>
    <property type="molecule type" value="Genomic_DNA"/>
</dbReference>
<reference evidence="1 2" key="1">
    <citation type="submission" date="2020-10" db="EMBL/GenBank/DDBJ databases">
        <title>Plant Genome Project.</title>
        <authorList>
            <person name="Zhang R.-G."/>
        </authorList>
    </citation>
    <scope>NUCLEOTIDE SEQUENCE [LARGE SCALE GENOMIC DNA]</scope>
    <source>
        <strain evidence="1">FAFU-HL-1</strain>
        <tissue evidence="1">Leaf</tissue>
    </source>
</reference>
<dbReference type="Proteomes" id="UP000657918">
    <property type="component" value="Chromosome 8"/>
</dbReference>
<sequence>MIRERKRKCTKKITDKVPSLWIQIRWTCILALLVKTGKQGLDSLLHFKFDKNRCERLQSVNGTATSLSVYANTSKTPKATKRDGLR</sequence>
<comment type="caution">
    <text evidence="1">The sequence shown here is derived from an EMBL/GenBank/DDBJ whole genome shotgun (WGS) entry which is preliminary data.</text>
</comment>
<proteinExistence type="predicted"/>
<dbReference type="AlphaFoldDB" id="A0A835MY85"/>